<reference evidence="4" key="3">
    <citation type="submission" date="2025-04" db="UniProtKB">
        <authorList>
            <consortium name="RefSeq"/>
        </authorList>
    </citation>
    <scope>IDENTIFICATION</scope>
    <source>
        <strain evidence="4">CBS 304.34</strain>
    </source>
</reference>
<name>A0A6A6Z7S6_9PEZI</name>
<evidence type="ECO:0000313" key="4">
    <source>
        <dbReference type="RefSeq" id="XP_033583753.1"/>
    </source>
</evidence>
<feature type="compositionally biased region" description="Polar residues" evidence="1">
    <location>
        <begin position="102"/>
        <end position="111"/>
    </location>
</feature>
<reference evidence="4" key="2">
    <citation type="submission" date="2020-04" db="EMBL/GenBank/DDBJ databases">
        <authorList>
            <consortium name="NCBI Genome Project"/>
        </authorList>
    </citation>
    <scope>NUCLEOTIDE SEQUENCE</scope>
    <source>
        <strain evidence="4">CBS 304.34</strain>
    </source>
</reference>
<proteinExistence type="predicted"/>
<accession>A0A6A6Z7S6</accession>
<evidence type="ECO:0000256" key="1">
    <source>
        <dbReference type="SAM" id="MobiDB-lite"/>
    </source>
</evidence>
<dbReference type="AlphaFoldDB" id="A0A6A6Z7S6"/>
<gene>
    <name evidence="2 4" type="ORF">BDZ99DRAFT_513063</name>
</gene>
<protein>
    <submittedName>
        <fullName evidence="2 4">Uncharacterized protein</fullName>
    </submittedName>
</protein>
<dbReference type="Proteomes" id="UP000504636">
    <property type="component" value="Unplaced"/>
</dbReference>
<organism evidence="2">
    <name type="scientific">Mytilinidion resinicola</name>
    <dbReference type="NCBI Taxonomy" id="574789"/>
    <lineage>
        <taxon>Eukaryota</taxon>
        <taxon>Fungi</taxon>
        <taxon>Dikarya</taxon>
        <taxon>Ascomycota</taxon>
        <taxon>Pezizomycotina</taxon>
        <taxon>Dothideomycetes</taxon>
        <taxon>Pleosporomycetidae</taxon>
        <taxon>Mytilinidiales</taxon>
        <taxon>Mytilinidiaceae</taxon>
        <taxon>Mytilinidion</taxon>
    </lineage>
</organism>
<reference evidence="2 4" key="1">
    <citation type="journal article" date="2020" name="Stud. Mycol.">
        <title>101 Dothideomycetes genomes: a test case for predicting lifestyles and emergence of pathogens.</title>
        <authorList>
            <person name="Haridas S."/>
            <person name="Albert R."/>
            <person name="Binder M."/>
            <person name="Bloem J."/>
            <person name="Labutti K."/>
            <person name="Salamov A."/>
            <person name="Andreopoulos B."/>
            <person name="Baker S."/>
            <person name="Barry K."/>
            <person name="Bills G."/>
            <person name="Bluhm B."/>
            <person name="Cannon C."/>
            <person name="Castanera R."/>
            <person name="Culley D."/>
            <person name="Daum C."/>
            <person name="Ezra D."/>
            <person name="Gonzalez J."/>
            <person name="Henrissat B."/>
            <person name="Kuo A."/>
            <person name="Liang C."/>
            <person name="Lipzen A."/>
            <person name="Lutzoni F."/>
            <person name="Magnuson J."/>
            <person name="Mondo S."/>
            <person name="Nolan M."/>
            <person name="Ohm R."/>
            <person name="Pangilinan J."/>
            <person name="Park H.-J."/>
            <person name="Ramirez L."/>
            <person name="Alfaro M."/>
            <person name="Sun H."/>
            <person name="Tritt A."/>
            <person name="Yoshinaga Y."/>
            <person name="Zwiers L.-H."/>
            <person name="Turgeon B."/>
            <person name="Goodwin S."/>
            <person name="Spatafora J."/>
            <person name="Crous P."/>
            <person name="Grigoriev I."/>
        </authorList>
    </citation>
    <scope>NUCLEOTIDE SEQUENCE</scope>
    <source>
        <strain evidence="2 4">CBS 304.34</strain>
    </source>
</reference>
<keyword evidence="3" id="KW-1185">Reference proteome</keyword>
<sequence length="111" mass="11914">MASHVSLPSAGPGPVKTQLATSPAALGVAYATALEGSRVLHRLMRAVDHVETSHPRRGLRLKHMPELPVVMAARQLWMARLCGASVRAETDATSRPIKGLWWQSSSNPAAQ</sequence>
<dbReference type="EMBL" id="MU003692">
    <property type="protein sequence ID" value="KAF2816789.1"/>
    <property type="molecule type" value="Genomic_DNA"/>
</dbReference>
<evidence type="ECO:0000313" key="3">
    <source>
        <dbReference type="Proteomes" id="UP000504636"/>
    </source>
</evidence>
<dbReference type="GeneID" id="54465565"/>
<dbReference type="RefSeq" id="XP_033583753.1">
    <property type="nucleotide sequence ID" value="XM_033724672.1"/>
</dbReference>
<feature type="region of interest" description="Disordered" evidence="1">
    <location>
        <begin position="89"/>
        <end position="111"/>
    </location>
</feature>
<evidence type="ECO:0000313" key="2">
    <source>
        <dbReference type="EMBL" id="KAF2816789.1"/>
    </source>
</evidence>